<feature type="compositionally biased region" description="Acidic residues" evidence="1">
    <location>
        <begin position="58"/>
        <end position="69"/>
    </location>
</feature>
<protein>
    <recommendedName>
        <fullName evidence="4">Transposase domain-containing protein</fullName>
    </recommendedName>
</protein>
<dbReference type="EMBL" id="JAACJM010000095">
    <property type="protein sequence ID" value="KAF5347383.1"/>
    <property type="molecule type" value="Genomic_DNA"/>
</dbReference>
<dbReference type="Proteomes" id="UP000559256">
    <property type="component" value="Unassembled WGS sequence"/>
</dbReference>
<evidence type="ECO:0000313" key="3">
    <source>
        <dbReference type="Proteomes" id="UP000559256"/>
    </source>
</evidence>
<gene>
    <name evidence="2" type="ORF">D9758_011249</name>
</gene>
<dbReference type="AlphaFoldDB" id="A0A8H5FST2"/>
<comment type="caution">
    <text evidence="2">The sequence shown here is derived from an EMBL/GenBank/DDBJ whole genome shotgun (WGS) entry which is preliminary data.</text>
</comment>
<proteinExistence type="predicted"/>
<dbReference type="OrthoDB" id="2669721at2759"/>
<evidence type="ECO:0000313" key="2">
    <source>
        <dbReference type="EMBL" id="KAF5347383.1"/>
    </source>
</evidence>
<accession>A0A8H5FST2</accession>
<evidence type="ECO:0000256" key="1">
    <source>
        <dbReference type="SAM" id="MobiDB-lite"/>
    </source>
</evidence>
<feature type="compositionally biased region" description="Low complexity" evidence="1">
    <location>
        <begin position="136"/>
        <end position="158"/>
    </location>
</feature>
<sequence>MTKKPRVACYCPRCKGALVTRQTRYNHGNHSKPPEENYATDEDDSNSSTTELEHPDTEDLDGAELDEEEPGTRGERGGDGQTSGDQNPSDNGRPSKRPCMDTSSNHSSDIDMNENDVLMHSMPDLRAPSPKNFELPQSRPRQRTSPSPSLASSSSEESFANGTHKLRPVTPTPLSSIESIANTQKYIEIIKNATLDDDILSSETLDRLHIPVEGIVDILDPYLHLAIDIFIATTGSSDRTYNAIRTAIMRCFPEADLLSHFLVKKKIAEISGVVAVKEDMCIDSCMAFTGPHADLDACQHCSKPRWDPKQLEKGKKVAQQQFPTFPLGPQLQAMWRSKENAQAMRYRHEKVELIMREDEQDMVYNDIFSGSEYWELHAKANPSLTDVLVSLSIDGAQLYHNKKSDTWITCYKIENLLPKKRFKDLSSMTAVVIPGPNKPKDIKSFMFRTVYHISALQ</sequence>
<feature type="compositionally biased region" description="Polar residues" evidence="1">
    <location>
        <begin position="82"/>
        <end position="92"/>
    </location>
</feature>
<organism evidence="2 3">
    <name type="scientific">Tetrapyrgos nigripes</name>
    <dbReference type="NCBI Taxonomy" id="182062"/>
    <lineage>
        <taxon>Eukaryota</taxon>
        <taxon>Fungi</taxon>
        <taxon>Dikarya</taxon>
        <taxon>Basidiomycota</taxon>
        <taxon>Agaricomycotina</taxon>
        <taxon>Agaricomycetes</taxon>
        <taxon>Agaricomycetidae</taxon>
        <taxon>Agaricales</taxon>
        <taxon>Marasmiineae</taxon>
        <taxon>Marasmiaceae</taxon>
        <taxon>Tetrapyrgos</taxon>
    </lineage>
</organism>
<feature type="region of interest" description="Disordered" evidence="1">
    <location>
        <begin position="20"/>
        <end position="173"/>
    </location>
</feature>
<evidence type="ECO:0008006" key="4">
    <source>
        <dbReference type="Google" id="ProtNLM"/>
    </source>
</evidence>
<reference evidence="2 3" key="1">
    <citation type="journal article" date="2020" name="ISME J.">
        <title>Uncovering the hidden diversity of litter-decomposition mechanisms in mushroom-forming fungi.</title>
        <authorList>
            <person name="Floudas D."/>
            <person name="Bentzer J."/>
            <person name="Ahren D."/>
            <person name="Johansson T."/>
            <person name="Persson P."/>
            <person name="Tunlid A."/>
        </authorList>
    </citation>
    <scope>NUCLEOTIDE SEQUENCE [LARGE SCALE GENOMIC DNA]</scope>
    <source>
        <strain evidence="2 3">CBS 291.85</strain>
    </source>
</reference>
<keyword evidence="3" id="KW-1185">Reference proteome</keyword>
<name>A0A8H5FST2_9AGAR</name>